<comment type="caution">
    <text evidence="3">The sequence shown here is derived from an EMBL/GenBank/DDBJ whole genome shotgun (WGS) entry which is preliminary data.</text>
</comment>
<sequence length="312" mass="34459">MKKDRLLQGLVCLQALCMIVVAVVVTSHYVPFLREKSIDGSGESGANKGQAGSATAGVIGDRTITEQELDQELRRRYGKEMLRTMMLREAVKQEAAASGLEVTPEQLQAELSRMMDGYESETDYYEAMRTQLGLTRQDVQDDASYNLLLEQIAIRNVQVSDEQVNTYINEHSAEFAGATELHLRWILLPSRSLADDILQRLQNGERFEQLAQSDSIDSYTADGGGDLGIIESDDPFIEKVLLDTGASLEVGEISGPVKTDGGYAIVRLDERREHGGLAGDRLIEEAYRRAALELAPPLPQVEDALLAQYNAH</sequence>
<organism evidence="3 4">
    <name type="scientific">Paenibacillus terricola</name>
    <dbReference type="NCBI Taxonomy" id="2763503"/>
    <lineage>
        <taxon>Bacteria</taxon>
        <taxon>Bacillati</taxon>
        <taxon>Bacillota</taxon>
        <taxon>Bacilli</taxon>
        <taxon>Bacillales</taxon>
        <taxon>Paenibacillaceae</taxon>
        <taxon>Paenibacillus</taxon>
    </lineage>
</organism>
<evidence type="ECO:0000313" key="4">
    <source>
        <dbReference type="Proteomes" id="UP000609346"/>
    </source>
</evidence>
<keyword evidence="1" id="KW-0697">Rotamase</keyword>
<dbReference type="InterPro" id="IPR046357">
    <property type="entry name" value="PPIase_dom_sf"/>
</dbReference>
<reference evidence="3 4" key="1">
    <citation type="submission" date="2020-09" db="EMBL/GenBank/DDBJ databases">
        <title>Paenibacillus sp. strain PR3 16S rRNA gene Genome sequencing and assembly.</title>
        <authorList>
            <person name="Kim J."/>
        </authorList>
    </citation>
    <scope>NUCLEOTIDE SEQUENCE [LARGE SCALE GENOMIC DNA]</scope>
    <source>
        <strain evidence="3 4">PR3</strain>
    </source>
</reference>
<dbReference type="InterPro" id="IPR050245">
    <property type="entry name" value="PrsA_foldase"/>
</dbReference>
<feature type="domain" description="PpiC" evidence="2">
    <location>
        <begin position="178"/>
        <end position="270"/>
    </location>
</feature>
<gene>
    <name evidence="3" type="ORF">H8B09_28890</name>
</gene>
<evidence type="ECO:0000259" key="2">
    <source>
        <dbReference type="PROSITE" id="PS50198"/>
    </source>
</evidence>
<dbReference type="SUPFAM" id="SSF54534">
    <property type="entry name" value="FKBP-like"/>
    <property type="match status" value="1"/>
</dbReference>
<dbReference type="PANTHER" id="PTHR47245">
    <property type="entry name" value="PEPTIDYLPROLYL ISOMERASE"/>
    <property type="match status" value="1"/>
</dbReference>
<dbReference type="PROSITE" id="PS50198">
    <property type="entry name" value="PPIC_PPIASE_2"/>
    <property type="match status" value="1"/>
</dbReference>
<keyword evidence="1 3" id="KW-0413">Isomerase</keyword>
<proteinExistence type="predicted"/>
<dbReference type="InterPro" id="IPR023058">
    <property type="entry name" value="PPIase_PpiC_CS"/>
</dbReference>
<dbReference type="Proteomes" id="UP000609346">
    <property type="component" value="Unassembled WGS sequence"/>
</dbReference>
<evidence type="ECO:0000313" key="3">
    <source>
        <dbReference type="EMBL" id="MBD3922761.1"/>
    </source>
</evidence>
<dbReference type="PANTHER" id="PTHR47245:SF2">
    <property type="entry name" value="PEPTIDYL-PROLYL CIS-TRANS ISOMERASE HP_0175-RELATED"/>
    <property type="match status" value="1"/>
</dbReference>
<dbReference type="GO" id="GO:0016853">
    <property type="term" value="F:isomerase activity"/>
    <property type="evidence" value="ECO:0007669"/>
    <property type="project" value="UniProtKB-KW"/>
</dbReference>
<dbReference type="Pfam" id="PF00639">
    <property type="entry name" value="Rotamase"/>
    <property type="match status" value="1"/>
</dbReference>
<evidence type="ECO:0000256" key="1">
    <source>
        <dbReference type="PROSITE-ProRule" id="PRU00278"/>
    </source>
</evidence>
<accession>A0ABR8N690</accession>
<protein>
    <submittedName>
        <fullName evidence="3">Peptidylprolyl isomerase</fullName>
    </submittedName>
</protein>
<dbReference type="RefSeq" id="WP_191207071.1">
    <property type="nucleotide sequence ID" value="NZ_JACXZA010000012.1"/>
</dbReference>
<dbReference type="SUPFAM" id="SSF109998">
    <property type="entry name" value="Triger factor/SurA peptide-binding domain-like"/>
    <property type="match status" value="1"/>
</dbReference>
<dbReference type="Gene3D" id="3.10.50.40">
    <property type="match status" value="1"/>
</dbReference>
<dbReference type="EMBL" id="JACXZA010000012">
    <property type="protein sequence ID" value="MBD3922761.1"/>
    <property type="molecule type" value="Genomic_DNA"/>
</dbReference>
<dbReference type="InterPro" id="IPR027304">
    <property type="entry name" value="Trigger_fact/SurA_dom_sf"/>
</dbReference>
<name>A0ABR8N690_9BACL</name>
<keyword evidence="4" id="KW-1185">Reference proteome</keyword>
<dbReference type="PROSITE" id="PS01096">
    <property type="entry name" value="PPIC_PPIASE_1"/>
    <property type="match status" value="1"/>
</dbReference>
<dbReference type="InterPro" id="IPR000297">
    <property type="entry name" value="PPIase_PpiC"/>
</dbReference>